<comment type="pathway">
    <text evidence="2">Cell wall biogenesis; peptidoglycan biosynthesis.</text>
</comment>
<keyword evidence="7" id="KW-0812">Transmembrane</keyword>
<comment type="subcellular location">
    <subcellularLocation>
        <location evidence="1">Membrane</location>
    </subcellularLocation>
</comment>
<dbReference type="SUPFAM" id="SSF56519">
    <property type="entry name" value="Penicillin binding protein dimerisation domain"/>
    <property type="match status" value="1"/>
</dbReference>
<keyword evidence="5 7" id="KW-0472">Membrane</keyword>
<dbReference type="GO" id="GO:0071972">
    <property type="term" value="F:peptidoglycan L,D-transpeptidase activity"/>
    <property type="evidence" value="ECO:0007669"/>
    <property type="project" value="TreeGrafter"/>
</dbReference>
<name>A0A223E9R5_9BACI</name>
<dbReference type="InterPro" id="IPR005311">
    <property type="entry name" value="PBP_dimer"/>
</dbReference>
<dbReference type="Proteomes" id="UP000214606">
    <property type="component" value="Chromosome"/>
</dbReference>
<organism evidence="10 11">
    <name type="scientific">Aeribacillus pallidus</name>
    <dbReference type="NCBI Taxonomy" id="33936"/>
    <lineage>
        <taxon>Bacteria</taxon>
        <taxon>Bacillati</taxon>
        <taxon>Bacillota</taxon>
        <taxon>Bacilli</taxon>
        <taxon>Bacillales</taxon>
        <taxon>Bacillaceae</taxon>
        <taxon>Aeribacillus</taxon>
    </lineage>
</organism>
<protein>
    <recommendedName>
        <fullName evidence="4">serine-type D-Ala-D-Ala carboxypeptidase</fullName>
        <ecNumber evidence="4">3.4.16.4</ecNumber>
    </recommendedName>
</protein>
<evidence type="ECO:0000256" key="5">
    <source>
        <dbReference type="ARBA" id="ARBA00023136"/>
    </source>
</evidence>
<dbReference type="GO" id="GO:0009002">
    <property type="term" value="F:serine-type D-Ala-D-Ala carboxypeptidase activity"/>
    <property type="evidence" value="ECO:0007669"/>
    <property type="project" value="UniProtKB-EC"/>
</dbReference>
<dbReference type="EC" id="3.4.16.4" evidence="4"/>
<evidence type="ECO:0000256" key="1">
    <source>
        <dbReference type="ARBA" id="ARBA00004370"/>
    </source>
</evidence>
<dbReference type="PANTHER" id="PTHR30627:SF24">
    <property type="entry name" value="PENICILLIN-BINDING PROTEIN 4B"/>
    <property type="match status" value="1"/>
</dbReference>
<comment type="catalytic activity">
    <reaction evidence="6">
        <text>Preferential cleavage: (Ac)2-L-Lys-D-Ala-|-D-Ala. Also transpeptidation of peptidyl-alanyl moieties that are N-acyl substituents of D-alanine.</text>
        <dbReference type="EC" id="3.4.16.4"/>
    </reaction>
</comment>
<dbReference type="Gene3D" id="3.40.710.10">
    <property type="entry name" value="DD-peptidase/beta-lactamase superfamily"/>
    <property type="match status" value="1"/>
</dbReference>
<evidence type="ECO:0000259" key="9">
    <source>
        <dbReference type="Pfam" id="PF03717"/>
    </source>
</evidence>
<feature type="transmembrane region" description="Helical" evidence="7">
    <location>
        <begin position="7"/>
        <end position="24"/>
    </location>
</feature>
<dbReference type="PANTHER" id="PTHR30627">
    <property type="entry name" value="PEPTIDOGLYCAN D,D-TRANSPEPTIDASE"/>
    <property type="match status" value="1"/>
</dbReference>
<reference evidence="10 11" key="1">
    <citation type="submission" date="2016-10" db="EMBL/GenBank/DDBJ databases">
        <title>The whole genome sequencing and assembly of Aeribacillus pallidus KCTC3564 strain.</title>
        <authorList>
            <person name="Lee Y.-J."/>
            <person name="Park M.-K."/>
            <person name="Yi H."/>
            <person name="Bahn Y.-S."/>
            <person name="Kim J.F."/>
            <person name="Lee D.-W."/>
        </authorList>
    </citation>
    <scope>NUCLEOTIDE SEQUENCE [LARGE SCALE GENOMIC DNA]</scope>
    <source>
        <strain evidence="10 11">KCTC3564</strain>
    </source>
</reference>
<keyword evidence="7" id="KW-1133">Transmembrane helix</keyword>
<dbReference type="GO" id="GO:0071555">
    <property type="term" value="P:cell wall organization"/>
    <property type="evidence" value="ECO:0007669"/>
    <property type="project" value="TreeGrafter"/>
</dbReference>
<evidence type="ECO:0000259" key="8">
    <source>
        <dbReference type="Pfam" id="PF00905"/>
    </source>
</evidence>
<evidence type="ECO:0000256" key="2">
    <source>
        <dbReference type="ARBA" id="ARBA00004752"/>
    </source>
</evidence>
<comment type="similarity">
    <text evidence="3">Belongs to the transpeptidase family.</text>
</comment>
<dbReference type="InterPro" id="IPR050515">
    <property type="entry name" value="Beta-lactam/transpept"/>
</dbReference>
<dbReference type="Pfam" id="PF00905">
    <property type="entry name" value="Transpeptidase"/>
    <property type="match status" value="1"/>
</dbReference>
<dbReference type="Gene3D" id="3.90.1310.10">
    <property type="entry name" value="Penicillin-binding protein 2a (Domain 2)"/>
    <property type="match status" value="1"/>
</dbReference>
<evidence type="ECO:0000256" key="4">
    <source>
        <dbReference type="ARBA" id="ARBA00012448"/>
    </source>
</evidence>
<dbReference type="Pfam" id="PF03717">
    <property type="entry name" value="PBP_dimer"/>
    <property type="match status" value="1"/>
</dbReference>
<dbReference type="InterPro" id="IPR001460">
    <property type="entry name" value="PCN-bd_Tpept"/>
</dbReference>
<dbReference type="RefSeq" id="WP_094246258.1">
    <property type="nucleotide sequence ID" value="NZ_CP017703.1"/>
</dbReference>
<feature type="domain" description="Penicillin-binding protein dimerisation" evidence="9">
    <location>
        <begin position="58"/>
        <end position="218"/>
    </location>
</feature>
<sequence length="585" mass="65994">MNKRIKYIGVFIILLMGVLIYRLAQIQLLETESFSEQDVNLMKESVKQRTQEVIIDDGRGRFIDRENKPLNETYLPTLVLFPFLKNYQWPIDQLAAAISVRKDEIEQLLKGTKNEPILLNKEKGFQLDEQDIKAINKLKIPGVFGIFMKTEQSDNIASHLIGMTSENETEWKKRYPDKEITSLSPEVGVTGLEEAFDEFLQPEDASRLLYHVDGLGRPLFGVNVKYIADSNPFYPIAVQTTIDKHLQEKAEQILTKHQINEGGLVLLDIENSEVVAMASKPDLDRNDPKTYENKMLSAMFPGSVFKTVIAAAAIDTNMIKPERTFNCDRNVYGQTEKEEEKRAGTLTFEESFAKSCNYAFATIGQELIQKKSNIIEEYAEKLGLLSFSGWSGKVYHYDQFKQFPREQRGTIWGDDSDKKSAKAIAQTSIGQKNVKVTPLAVANMMATIARGGEKREVKVVDKILYKNGETMYTFKNHLMKGEKISPATSSKLTDLLLQVVAHPDGTGRAFQSLPVKVAGKSGTAETGTLNDNGKKLYHKWFAGFFPAEHPKYALVVVDMNKTSGGAKTNDVFYEMVEQIYNVNEE</sequence>
<dbReference type="AlphaFoldDB" id="A0A223E9R5"/>
<evidence type="ECO:0000256" key="7">
    <source>
        <dbReference type="SAM" id="Phobius"/>
    </source>
</evidence>
<dbReference type="SUPFAM" id="SSF56601">
    <property type="entry name" value="beta-lactamase/transpeptidase-like"/>
    <property type="match status" value="1"/>
</dbReference>
<dbReference type="KEGG" id="apak:AP3564_18605"/>
<evidence type="ECO:0000256" key="6">
    <source>
        <dbReference type="ARBA" id="ARBA00034000"/>
    </source>
</evidence>
<feature type="domain" description="Penicillin-binding protein transpeptidase" evidence="8">
    <location>
        <begin position="262"/>
        <end position="576"/>
    </location>
</feature>
<dbReference type="UniPathway" id="UPA00219"/>
<dbReference type="GO" id="GO:0008658">
    <property type="term" value="F:penicillin binding"/>
    <property type="evidence" value="ECO:0007669"/>
    <property type="project" value="InterPro"/>
</dbReference>
<dbReference type="GO" id="GO:0009252">
    <property type="term" value="P:peptidoglycan biosynthetic process"/>
    <property type="evidence" value="ECO:0007669"/>
    <property type="project" value="UniProtKB-UniPathway"/>
</dbReference>
<dbReference type="EMBL" id="CP017703">
    <property type="protein sequence ID" value="ASS91996.1"/>
    <property type="molecule type" value="Genomic_DNA"/>
</dbReference>
<dbReference type="GO" id="GO:0005886">
    <property type="term" value="C:plasma membrane"/>
    <property type="evidence" value="ECO:0007669"/>
    <property type="project" value="TreeGrafter"/>
</dbReference>
<accession>A0A223E9R5</accession>
<evidence type="ECO:0000313" key="10">
    <source>
        <dbReference type="EMBL" id="ASS91996.1"/>
    </source>
</evidence>
<dbReference type="InterPro" id="IPR036138">
    <property type="entry name" value="PBP_dimer_sf"/>
</dbReference>
<evidence type="ECO:0000256" key="3">
    <source>
        <dbReference type="ARBA" id="ARBA00007171"/>
    </source>
</evidence>
<gene>
    <name evidence="10" type="ORF">AP3564_18605</name>
</gene>
<evidence type="ECO:0000313" key="11">
    <source>
        <dbReference type="Proteomes" id="UP000214606"/>
    </source>
</evidence>
<dbReference type="InterPro" id="IPR012338">
    <property type="entry name" value="Beta-lactam/transpept-like"/>
</dbReference>
<proteinExistence type="inferred from homology"/>